<organism evidence="9 10">
    <name type="scientific">[Clostridium] celerecrescens 18A</name>
    <dbReference type="NCBI Taxonomy" id="1286362"/>
    <lineage>
        <taxon>Bacteria</taxon>
        <taxon>Bacillati</taxon>
        <taxon>Bacillota</taxon>
        <taxon>Clostridia</taxon>
        <taxon>Lachnospirales</taxon>
        <taxon>Lachnospiraceae</taxon>
        <taxon>Lacrimispora</taxon>
    </lineage>
</organism>
<dbReference type="PANTHER" id="PTHR14969:SF62">
    <property type="entry name" value="DECAPRENYLPHOSPHORYL-5-PHOSPHORIBOSE PHOSPHATASE RV3807C-RELATED"/>
    <property type="match status" value="1"/>
</dbReference>
<feature type="transmembrane region" description="Helical" evidence="7">
    <location>
        <begin position="123"/>
        <end position="143"/>
    </location>
</feature>
<dbReference type="Pfam" id="PF01569">
    <property type="entry name" value="PAP2"/>
    <property type="match status" value="1"/>
</dbReference>
<dbReference type="SMART" id="SM00014">
    <property type="entry name" value="acidPPc"/>
    <property type="match status" value="1"/>
</dbReference>
<evidence type="ECO:0000256" key="3">
    <source>
        <dbReference type="ARBA" id="ARBA00022692"/>
    </source>
</evidence>
<dbReference type="EMBL" id="PGET01000001">
    <property type="protein sequence ID" value="PJJ27983.1"/>
    <property type="molecule type" value="Genomic_DNA"/>
</dbReference>
<evidence type="ECO:0000256" key="5">
    <source>
        <dbReference type="ARBA" id="ARBA00022989"/>
    </source>
</evidence>
<dbReference type="PANTHER" id="PTHR14969">
    <property type="entry name" value="SPHINGOSINE-1-PHOSPHATE PHOSPHOHYDROLASE"/>
    <property type="match status" value="1"/>
</dbReference>
<keyword evidence="6 7" id="KW-0472">Membrane</keyword>
<name>A0A2M8Z3I6_9FIRM</name>
<proteinExistence type="predicted"/>
<feature type="domain" description="Phosphatidic acid phosphatase type 2/haloperoxidase" evidence="8">
    <location>
        <begin position="54"/>
        <end position="164"/>
    </location>
</feature>
<evidence type="ECO:0000256" key="1">
    <source>
        <dbReference type="ARBA" id="ARBA00004651"/>
    </source>
</evidence>
<dbReference type="InterPro" id="IPR000326">
    <property type="entry name" value="PAP2/HPO"/>
</dbReference>
<evidence type="ECO:0000259" key="8">
    <source>
        <dbReference type="SMART" id="SM00014"/>
    </source>
</evidence>
<gene>
    <name evidence="9" type="ORF">H171_1471</name>
</gene>
<evidence type="ECO:0000256" key="6">
    <source>
        <dbReference type="ARBA" id="ARBA00023136"/>
    </source>
</evidence>
<comment type="subcellular location">
    <subcellularLocation>
        <location evidence="1">Cell membrane</location>
        <topology evidence="1">Multi-pass membrane protein</topology>
    </subcellularLocation>
</comment>
<dbReference type="GO" id="GO:0016787">
    <property type="term" value="F:hydrolase activity"/>
    <property type="evidence" value="ECO:0007669"/>
    <property type="project" value="UniProtKB-KW"/>
</dbReference>
<evidence type="ECO:0000256" key="2">
    <source>
        <dbReference type="ARBA" id="ARBA00022475"/>
    </source>
</evidence>
<comment type="caution">
    <text evidence="9">The sequence shown here is derived from an EMBL/GenBank/DDBJ whole genome shotgun (WGS) entry which is preliminary data.</text>
</comment>
<dbReference type="CDD" id="cd03392">
    <property type="entry name" value="PAP2_like_2"/>
    <property type="match status" value="1"/>
</dbReference>
<accession>A0A2M8Z3I6</accession>
<dbReference type="Gene3D" id="1.20.144.10">
    <property type="entry name" value="Phosphatidic acid phosphatase type 2/haloperoxidase"/>
    <property type="match status" value="1"/>
</dbReference>
<protein>
    <submittedName>
        <fullName evidence="9">Undecaprenyl-diphosphatase</fullName>
    </submittedName>
</protein>
<dbReference type="GO" id="GO:0005886">
    <property type="term" value="C:plasma membrane"/>
    <property type="evidence" value="ECO:0007669"/>
    <property type="project" value="UniProtKB-SubCell"/>
</dbReference>
<dbReference type="InterPro" id="IPR036938">
    <property type="entry name" value="PAP2/HPO_sf"/>
</dbReference>
<evidence type="ECO:0000313" key="10">
    <source>
        <dbReference type="Proteomes" id="UP000231092"/>
    </source>
</evidence>
<sequence length="183" mass="20302">MMAGTEFDILYFLQSLHTPWLDVFMKEITSLGDHGIFWILTGAVLLCFKKTRIIGLCVILSLAAGFLVGNTFLKNVIARERPCWIDSSVPLLIHNPRDYSSPSGHTLASFEGAVSIWLYHRKWGTAALILAALIGFSRMYLFVHFPTDVLGGLILGVLIALLVHSIVEKGRNSKKNICFPGNL</sequence>
<evidence type="ECO:0000256" key="4">
    <source>
        <dbReference type="ARBA" id="ARBA00022801"/>
    </source>
</evidence>
<keyword evidence="5 7" id="KW-1133">Transmembrane helix</keyword>
<dbReference type="Proteomes" id="UP000231092">
    <property type="component" value="Unassembled WGS sequence"/>
</dbReference>
<keyword evidence="3 7" id="KW-0812">Transmembrane</keyword>
<feature type="transmembrane region" description="Helical" evidence="7">
    <location>
        <begin position="53"/>
        <end position="73"/>
    </location>
</feature>
<keyword evidence="2" id="KW-1003">Cell membrane</keyword>
<evidence type="ECO:0000313" key="9">
    <source>
        <dbReference type="EMBL" id="PJJ27983.1"/>
    </source>
</evidence>
<dbReference type="AlphaFoldDB" id="A0A2M8Z3I6"/>
<reference evidence="9 10" key="1">
    <citation type="submission" date="2017-11" db="EMBL/GenBank/DDBJ databases">
        <title>Understudied soil microbes with underappreciated capabilities: Untangling the Clostridium saccharolyticum group.</title>
        <authorList>
            <person name="Leschine S."/>
        </authorList>
    </citation>
    <scope>NUCLEOTIDE SEQUENCE [LARGE SCALE GENOMIC DNA]</scope>
    <source>
        <strain evidence="9 10">18A</strain>
    </source>
</reference>
<feature type="transmembrane region" description="Helical" evidence="7">
    <location>
        <begin position="149"/>
        <end position="167"/>
    </location>
</feature>
<evidence type="ECO:0000256" key="7">
    <source>
        <dbReference type="SAM" id="Phobius"/>
    </source>
</evidence>
<dbReference type="SUPFAM" id="SSF48317">
    <property type="entry name" value="Acid phosphatase/Vanadium-dependent haloperoxidase"/>
    <property type="match status" value="1"/>
</dbReference>
<keyword evidence="4" id="KW-0378">Hydrolase</keyword>